<keyword evidence="2" id="KW-0245">EGF-like domain</keyword>
<evidence type="ECO:0000259" key="4">
    <source>
        <dbReference type="PROSITE" id="PS50026"/>
    </source>
</evidence>
<dbReference type="PANTHER" id="PTHR22803">
    <property type="entry name" value="MANNOSE, PHOSPHOLIPASE, LECTIN RECEPTOR RELATED"/>
    <property type="match status" value="1"/>
</dbReference>
<evidence type="ECO:0000256" key="2">
    <source>
        <dbReference type="PROSITE-ProRule" id="PRU00076"/>
    </source>
</evidence>
<dbReference type="PROSITE" id="PS50026">
    <property type="entry name" value="EGF_3"/>
    <property type="match status" value="1"/>
</dbReference>
<dbReference type="InterPro" id="IPR000152">
    <property type="entry name" value="EGF-type_Asp/Asn_hydroxyl_site"/>
</dbReference>
<feature type="domain" description="EGF-like" evidence="4">
    <location>
        <begin position="57"/>
        <end position="98"/>
    </location>
</feature>
<dbReference type="EMBL" id="MRZV01001382">
    <property type="protein sequence ID" value="PIK38251.1"/>
    <property type="molecule type" value="Genomic_DNA"/>
</dbReference>
<dbReference type="STRING" id="307972.A0A2G8JR56"/>
<organism evidence="6 7">
    <name type="scientific">Stichopus japonicus</name>
    <name type="common">Sea cucumber</name>
    <dbReference type="NCBI Taxonomy" id="307972"/>
    <lineage>
        <taxon>Eukaryota</taxon>
        <taxon>Metazoa</taxon>
        <taxon>Echinodermata</taxon>
        <taxon>Eleutherozoa</taxon>
        <taxon>Echinozoa</taxon>
        <taxon>Holothuroidea</taxon>
        <taxon>Aspidochirotacea</taxon>
        <taxon>Aspidochirotida</taxon>
        <taxon>Stichopodidae</taxon>
        <taxon>Apostichopus</taxon>
    </lineage>
</organism>
<dbReference type="InterPro" id="IPR050111">
    <property type="entry name" value="C-type_lectin/snaclec_domain"/>
</dbReference>
<name>A0A2G8JR56_STIJA</name>
<keyword evidence="6" id="KW-0675">Receptor</keyword>
<dbReference type="OrthoDB" id="6051775at2759"/>
<dbReference type="Proteomes" id="UP000230750">
    <property type="component" value="Unassembled WGS sequence"/>
</dbReference>
<dbReference type="SUPFAM" id="SSF56436">
    <property type="entry name" value="C-type lectin-like"/>
    <property type="match status" value="1"/>
</dbReference>
<evidence type="ECO:0000256" key="3">
    <source>
        <dbReference type="SAM" id="MobiDB-lite"/>
    </source>
</evidence>
<dbReference type="PROSITE" id="PS00010">
    <property type="entry name" value="ASX_HYDROXYL"/>
    <property type="match status" value="1"/>
</dbReference>
<keyword evidence="1" id="KW-1015">Disulfide bond</keyword>
<sequence length="289" mass="32318">MNPVMNLNPVMIPVMNLNPVMNPGMNAAMNPVMNLNPGMNPVMNPGINPVMKPGIASEDTCLFEGWRCSDQEHCVNTQTSFECRCNNRTTGKNGTQCEDKSGTPKTETTTDVYHNETSNGISKDITTLYTVTTTVGSHDDTTNGLINTSTGESLPEGVPSITGCVKLITYDESVYCFISANLSWEDTEEMCSSFSFHLVDINNSFENDFLRIQLLSLDIAQVWVGYRYNYGQGKFQWSMKSNEYTNWAPDEPDESSKQRCVYMTNDGYMHDVGCNETISQYPYVCEFEA</sequence>
<dbReference type="InterPro" id="IPR016186">
    <property type="entry name" value="C-type_lectin-like/link_sf"/>
</dbReference>
<dbReference type="Pfam" id="PF00059">
    <property type="entry name" value="Lectin_C"/>
    <property type="match status" value="1"/>
</dbReference>
<comment type="caution">
    <text evidence="6">The sequence shown here is derived from an EMBL/GenBank/DDBJ whole genome shotgun (WGS) entry which is preliminary data.</text>
</comment>
<reference evidence="6 7" key="1">
    <citation type="journal article" date="2017" name="PLoS Biol.">
        <title>The sea cucumber genome provides insights into morphological evolution and visceral regeneration.</title>
        <authorList>
            <person name="Zhang X."/>
            <person name="Sun L."/>
            <person name="Yuan J."/>
            <person name="Sun Y."/>
            <person name="Gao Y."/>
            <person name="Zhang L."/>
            <person name="Li S."/>
            <person name="Dai H."/>
            <person name="Hamel J.F."/>
            <person name="Liu C."/>
            <person name="Yu Y."/>
            <person name="Liu S."/>
            <person name="Lin W."/>
            <person name="Guo K."/>
            <person name="Jin S."/>
            <person name="Xu P."/>
            <person name="Storey K.B."/>
            <person name="Huan P."/>
            <person name="Zhang T."/>
            <person name="Zhou Y."/>
            <person name="Zhang J."/>
            <person name="Lin C."/>
            <person name="Li X."/>
            <person name="Xing L."/>
            <person name="Huo D."/>
            <person name="Sun M."/>
            <person name="Wang L."/>
            <person name="Mercier A."/>
            <person name="Li F."/>
            <person name="Yang H."/>
            <person name="Xiang J."/>
        </authorList>
    </citation>
    <scope>NUCLEOTIDE SEQUENCE [LARGE SCALE GENOMIC DNA]</scope>
    <source>
        <strain evidence="6">Shaxun</strain>
        <tissue evidence="6">Muscle</tissue>
    </source>
</reference>
<evidence type="ECO:0000313" key="6">
    <source>
        <dbReference type="EMBL" id="PIK38251.1"/>
    </source>
</evidence>
<dbReference type="CDD" id="cd00037">
    <property type="entry name" value="CLECT"/>
    <property type="match status" value="1"/>
</dbReference>
<evidence type="ECO:0000313" key="7">
    <source>
        <dbReference type="Proteomes" id="UP000230750"/>
    </source>
</evidence>
<dbReference type="SMART" id="SM00034">
    <property type="entry name" value="CLECT"/>
    <property type="match status" value="1"/>
</dbReference>
<gene>
    <name evidence="6" type="ORF">BSL78_24902</name>
</gene>
<dbReference type="AlphaFoldDB" id="A0A2G8JR56"/>
<proteinExistence type="predicted"/>
<feature type="domain" description="C-type lectin" evidence="5">
    <location>
        <begin position="170"/>
        <end position="276"/>
    </location>
</feature>
<feature type="region of interest" description="Disordered" evidence="3">
    <location>
        <begin position="92"/>
        <end position="111"/>
    </location>
</feature>
<dbReference type="InterPro" id="IPR001304">
    <property type="entry name" value="C-type_lectin-like"/>
</dbReference>
<keyword evidence="7" id="KW-1185">Reference proteome</keyword>
<evidence type="ECO:0000256" key="1">
    <source>
        <dbReference type="ARBA" id="ARBA00023157"/>
    </source>
</evidence>
<dbReference type="PROSITE" id="PS50041">
    <property type="entry name" value="C_TYPE_LECTIN_2"/>
    <property type="match status" value="1"/>
</dbReference>
<dbReference type="InterPro" id="IPR016187">
    <property type="entry name" value="CTDL_fold"/>
</dbReference>
<comment type="caution">
    <text evidence="2">Lacks conserved residue(s) required for the propagation of feature annotation.</text>
</comment>
<protein>
    <submittedName>
        <fullName evidence="6">Putative macrophage mannose receptor 1-like</fullName>
    </submittedName>
</protein>
<dbReference type="Gene3D" id="3.10.100.10">
    <property type="entry name" value="Mannose-Binding Protein A, subunit A"/>
    <property type="match status" value="1"/>
</dbReference>
<accession>A0A2G8JR56</accession>
<evidence type="ECO:0000259" key="5">
    <source>
        <dbReference type="PROSITE" id="PS50041"/>
    </source>
</evidence>
<dbReference type="InterPro" id="IPR000742">
    <property type="entry name" value="EGF"/>
</dbReference>